<feature type="compositionally biased region" description="Basic and acidic residues" evidence="1">
    <location>
        <begin position="117"/>
        <end position="130"/>
    </location>
</feature>
<dbReference type="PANTHER" id="PTHR33246:SF51">
    <property type="entry name" value="MYB_SANT-LIKE DOMAIN-CONTAINING PROTEIN"/>
    <property type="match status" value="1"/>
</dbReference>
<dbReference type="Proteomes" id="UP000054564">
    <property type="component" value="Unassembled WGS sequence"/>
</dbReference>
<comment type="caution">
    <text evidence="3">The sequence shown here is derived from an EMBL/GenBank/DDBJ whole genome shotgun (WGS) entry which is preliminary data.</text>
</comment>
<dbReference type="Pfam" id="PF22936">
    <property type="entry name" value="Pol_BBD"/>
    <property type="match status" value="1"/>
</dbReference>
<feature type="domain" description="Retrovirus-related Pol polyprotein from transposon TNT 1-94-like beta-barrel" evidence="2">
    <location>
        <begin position="194"/>
        <end position="267"/>
    </location>
</feature>
<gene>
    <name evidence="3" type="ORF">PSTG_05360</name>
</gene>
<organism evidence="3 4">
    <name type="scientific">Puccinia striiformis f. sp. tritici PST-78</name>
    <dbReference type="NCBI Taxonomy" id="1165861"/>
    <lineage>
        <taxon>Eukaryota</taxon>
        <taxon>Fungi</taxon>
        <taxon>Dikarya</taxon>
        <taxon>Basidiomycota</taxon>
        <taxon>Pucciniomycotina</taxon>
        <taxon>Pucciniomycetes</taxon>
        <taxon>Pucciniales</taxon>
        <taxon>Pucciniaceae</taxon>
        <taxon>Puccinia</taxon>
    </lineage>
</organism>
<evidence type="ECO:0000313" key="4">
    <source>
        <dbReference type="Proteomes" id="UP000054564"/>
    </source>
</evidence>
<dbReference type="OrthoDB" id="2503565at2759"/>
<keyword evidence="4" id="KW-1185">Reference proteome</keyword>
<dbReference type="STRING" id="1165861.A0A0L0VQV5"/>
<feature type="region of interest" description="Disordered" evidence="1">
    <location>
        <begin position="117"/>
        <end position="165"/>
    </location>
</feature>
<dbReference type="InterPro" id="IPR054722">
    <property type="entry name" value="PolX-like_BBD"/>
</dbReference>
<protein>
    <recommendedName>
        <fullName evidence="2">Retrovirus-related Pol polyprotein from transposon TNT 1-94-like beta-barrel domain-containing protein</fullName>
    </recommendedName>
</protein>
<accession>A0A0L0VQV5</accession>
<dbReference type="PANTHER" id="PTHR33246">
    <property type="entry name" value="CCHC-TYPE DOMAIN-CONTAINING PROTEIN"/>
    <property type="match status" value="1"/>
</dbReference>
<feature type="compositionally biased region" description="Polar residues" evidence="1">
    <location>
        <begin position="145"/>
        <end position="156"/>
    </location>
</feature>
<proteinExistence type="predicted"/>
<reference evidence="4" key="1">
    <citation type="submission" date="2014-03" db="EMBL/GenBank/DDBJ databases">
        <title>The Genome Sequence of Puccinia striiformis f. sp. tritici PST-78.</title>
        <authorList>
            <consortium name="The Broad Institute Genome Sequencing Platform"/>
            <person name="Cuomo C."/>
            <person name="Hulbert S."/>
            <person name="Chen X."/>
            <person name="Walker B."/>
            <person name="Young S.K."/>
            <person name="Zeng Q."/>
            <person name="Gargeya S."/>
            <person name="Fitzgerald M."/>
            <person name="Haas B."/>
            <person name="Abouelleil A."/>
            <person name="Alvarado L."/>
            <person name="Arachchi H.M."/>
            <person name="Berlin A.M."/>
            <person name="Chapman S.B."/>
            <person name="Goldberg J."/>
            <person name="Griggs A."/>
            <person name="Gujja S."/>
            <person name="Hansen M."/>
            <person name="Howarth C."/>
            <person name="Imamovic A."/>
            <person name="Larimer J."/>
            <person name="McCowan C."/>
            <person name="Montmayeur A."/>
            <person name="Murphy C."/>
            <person name="Neiman D."/>
            <person name="Pearson M."/>
            <person name="Priest M."/>
            <person name="Roberts A."/>
            <person name="Saif S."/>
            <person name="Shea T."/>
            <person name="Sisk P."/>
            <person name="Sykes S."/>
            <person name="Wortman J."/>
            <person name="Nusbaum C."/>
            <person name="Birren B."/>
        </authorList>
    </citation>
    <scope>NUCLEOTIDE SEQUENCE [LARGE SCALE GENOMIC DNA]</scope>
    <source>
        <strain evidence="4">race PST-78</strain>
    </source>
</reference>
<dbReference type="Pfam" id="PF14223">
    <property type="entry name" value="Retrotran_gag_2"/>
    <property type="match status" value="1"/>
</dbReference>
<name>A0A0L0VQV5_9BASI</name>
<sequence length="309" mass="33473">MVCATLFKIIDPANLQYCRDNADDASAIWSALKKAHQDSSTGGKVYWMQKLVNAKMEGDDIHAHINHLAKFHKHLNALVTADKPLTPDDRKPWQCPLCNTNSHDLHKCRNARQLISDHKAQQRTQWEKEQNSNPTPPPARAGRTSAATLGKSSQSYEGEDDSDFSGSEIEVTARNAVTSLSSTMGPLGSGSANLDSGCSMTMTPDKHTVTDLKLGNTPICLANHSVVEATHRGLTRLPIRGNTAIKTLVVPALHKPLISIASLVEEGITCIFTKDSCELYSTNQVSVKGKIVVVSQSVSPATQSSVQSH</sequence>
<dbReference type="AlphaFoldDB" id="A0A0L0VQV5"/>
<evidence type="ECO:0000256" key="1">
    <source>
        <dbReference type="SAM" id="MobiDB-lite"/>
    </source>
</evidence>
<evidence type="ECO:0000313" key="3">
    <source>
        <dbReference type="EMBL" id="KNF01582.1"/>
    </source>
</evidence>
<dbReference type="EMBL" id="AJIL01000029">
    <property type="protein sequence ID" value="KNF01582.1"/>
    <property type="molecule type" value="Genomic_DNA"/>
</dbReference>
<evidence type="ECO:0000259" key="2">
    <source>
        <dbReference type="Pfam" id="PF22936"/>
    </source>
</evidence>